<dbReference type="RefSeq" id="WP_003925315.1">
    <property type="nucleotide sequence ID" value="NZ_BCTB01000001.1"/>
</dbReference>
<dbReference type="OrthoDB" id="4775237at2"/>
<dbReference type="SMART" id="SM00507">
    <property type="entry name" value="HNHc"/>
    <property type="match status" value="1"/>
</dbReference>
<dbReference type="EMBL" id="BCTB01000001">
    <property type="protein sequence ID" value="GAT13031.1"/>
    <property type="molecule type" value="Genomic_DNA"/>
</dbReference>
<accession>A0A124E7M6</accession>
<feature type="domain" description="HNH nuclease" evidence="2">
    <location>
        <begin position="320"/>
        <end position="371"/>
    </location>
</feature>
<feature type="region of interest" description="Disordered" evidence="1">
    <location>
        <begin position="428"/>
        <end position="449"/>
    </location>
</feature>
<dbReference type="OMA" id="FGVTHAS"/>
<sequence>MFEGRTTGRSDAELLDTMREAQRAERRAMARYVLAAGRLCRQRAARADAARELWCVDDYDVVAAEISAELGISRGRAASLMHHGLTLLERLPRLGARFAAGDIDFRIITTVDYRTGLITDPELLTRLDGMLARYAPNWNKLSRRKLTDYIDRLVVDVDPEAVRLARQSDVDRHVEVEMTSDGMADVSGSVRGPDAVAFDRRLDEIAATVCRNDPRTKQQRRADAIGALGDGKDALACTCGADDCPAADADTADAAPGGIVIHVLAEAESVHGDGATPGYLVGHGAVPAATLRELTDRAKLRPVVHPGDAPPEPRYRPSAALADFVRCRDLTCRFPGCDQPAQMCELDHTVPYPAGPTHASNLKLLCTVHHLMKTFHCGADGWRDLQLPDGTVLWTSPSGRIHPTKPHGAMLYPQLAAPTGELDLPAAPTPTKPGRGMAMPTRRRSRADDRAYRVEWERAINRARYEANPPPF</sequence>
<gene>
    <name evidence="3" type="ORF">RMCT_0003</name>
</gene>
<dbReference type="Pfam" id="PF02720">
    <property type="entry name" value="DUF222"/>
    <property type="match status" value="1"/>
</dbReference>
<name>A0A124E7M6_MYCTH</name>
<evidence type="ECO:0000313" key="3">
    <source>
        <dbReference type="EMBL" id="GAT13031.1"/>
    </source>
</evidence>
<evidence type="ECO:0000259" key="2">
    <source>
        <dbReference type="SMART" id="SM00507"/>
    </source>
</evidence>
<protein>
    <recommendedName>
        <fullName evidence="2">HNH nuclease domain-containing protein</fullName>
    </recommendedName>
</protein>
<dbReference type="InterPro" id="IPR003615">
    <property type="entry name" value="HNH_nuc"/>
</dbReference>
<organism evidence="3 4">
    <name type="scientific">Mycolicibacterium thermoresistibile</name>
    <name type="common">Mycobacterium thermoresistibile</name>
    <dbReference type="NCBI Taxonomy" id="1797"/>
    <lineage>
        <taxon>Bacteria</taxon>
        <taxon>Bacillati</taxon>
        <taxon>Actinomycetota</taxon>
        <taxon>Actinomycetes</taxon>
        <taxon>Mycobacteriales</taxon>
        <taxon>Mycobacteriaceae</taxon>
        <taxon>Mycolicibacterium</taxon>
    </lineage>
</organism>
<dbReference type="STRING" id="1797.RMCT_0003"/>
<dbReference type="Proteomes" id="UP000069654">
    <property type="component" value="Unassembled WGS sequence"/>
</dbReference>
<reference evidence="3 4" key="1">
    <citation type="journal article" date="2016" name="Genome Announc.">
        <title>Draft Genome Sequences of Five Rapidly Growing Mycobacterium Species, M. thermoresistibile, M. fortuitum subsp. acetamidolyticum, M. canariasense, M. brisbanense, and M. novocastrense.</title>
        <authorList>
            <person name="Katahira K."/>
            <person name="Ogura Y."/>
            <person name="Gotoh Y."/>
            <person name="Hayashi T."/>
        </authorList>
    </citation>
    <scope>NUCLEOTIDE SEQUENCE [LARGE SCALE GENOMIC DNA]</scope>
    <source>
        <strain evidence="3 4">JCM6362</strain>
    </source>
</reference>
<dbReference type="AlphaFoldDB" id="A0A124E7M6"/>
<reference evidence="4" key="2">
    <citation type="submission" date="2016-02" db="EMBL/GenBank/DDBJ databases">
        <title>Draft genome sequence of five rapidly growing Mycobacterium species.</title>
        <authorList>
            <person name="Katahira K."/>
            <person name="Gotou Y."/>
            <person name="Iida K."/>
            <person name="Ogura Y."/>
            <person name="Hayashi T."/>
        </authorList>
    </citation>
    <scope>NUCLEOTIDE SEQUENCE [LARGE SCALE GENOMIC DNA]</scope>
    <source>
        <strain evidence="4">JCM6362</strain>
    </source>
</reference>
<comment type="caution">
    <text evidence="3">The sequence shown here is derived from an EMBL/GenBank/DDBJ whole genome shotgun (WGS) entry which is preliminary data.</text>
</comment>
<dbReference type="InterPro" id="IPR003870">
    <property type="entry name" value="DUF222"/>
</dbReference>
<evidence type="ECO:0000256" key="1">
    <source>
        <dbReference type="SAM" id="MobiDB-lite"/>
    </source>
</evidence>
<dbReference type="CDD" id="cd00085">
    <property type="entry name" value="HNHc"/>
    <property type="match status" value="1"/>
</dbReference>
<evidence type="ECO:0000313" key="4">
    <source>
        <dbReference type="Proteomes" id="UP000069654"/>
    </source>
</evidence>
<proteinExistence type="predicted"/>